<comment type="subcellular location">
    <subcellularLocation>
        <location evidence="1 6">Plastid</location>
        <location evidence="1 6">Chloroplast</location>
    </subcellularLocation>
</comment>
<keyword evidence="6" id="KW-0378">Hydrolase</keyword>
<evidence type="ECO:0000256" key="2">
    <source>
        <dbReference type="ARBA" id="ARBA00006500"/>
    </source>
</evidence>
<dbReference type="EC" id="3.1.2.-" evidence="6"/>
<keyword evidence="6" id="KW-0276">Fatty acid metabolism</keyword>
<keyword evidence="3 6" id="KW-0150">Chloroplast</keyword>
<keyword evidence="6" id="KW-0275">Fatty acid biosynthesis</keyword>
<keyword evidence="6" id="KW-0444">Lipid biosynthesis</keyword>
<dbReference type="GO" id="GO:0016297">
    <property type="term" value="F:fatty acyl-[ACP] hydrolase activity"/>
    <property type="evidence" value="ECO:0007669"/>
    <property type="project" value="InterPro"/>
</dbReference>
<proteinExistence type="inferred from homology"/>
<dbReference type="PANTHER" id="PTHR31727">
    <property type="entry name" value="OLEOYL-ACYL CARRIER PROTEIN THIOESTERASE 1, CHLOROPLASTIC"/>
    <property type="match status" value="1"/>
</dbReference>
<evidence type="ECO:0000259" key="7">
    <source>
        <dbReference type="Pfam" id="PF01643"/>
    </source>
</evidence>
<keyword evidence="9" id="KW-1185">Reference proteome</keyword>
<keyword evidence="4 6" id="KW-0934">Plastid</keyword>
<gene>
    <name evidence="8" type="ORF">SO802_005647</name>
</gene>
<dbReference type="InterPro" id="IPR045023">
    <property type="entry name" value="FATA/B"/>
</dbReference>
<protein>
    <recommendedName>
        <fullName evidence="6">Acyl-[acyl-carrier-protein] hydrolase</fullName>
        <ecNumber evidence="6">3.1.2.-</ecNumber>
    </recommendedName>
</protein>
<comment type="similarity">
    <text evidence="2 6">Belongs to the acyl-ACP thioesterase family.</text>
</comment>
<dbReference type="SUPFAM" id="SSF54637">
    <property type="entry name" value="Thioesterase/thiol ester dehydrase-isomerase"/>
    <property type="match status" value="1"/>
</dbReference>
<evidence type="ECO:0000256" key="5">
    <source>
        <dbReference type="ARBA" id="ARBA00022946"/>
    </source>
</evidence>
<comment type="caution">
    <text evidence="8">The sequence shown here is derived from an EMBL/GenBank/DDBJ whole genome shotgun (WGS) entry which is preliminary data.</text>
</comment>
<sequence>MFDTAAEERLKQLHSKPRQLDLIMDTLGGRLLHGRLVFQQQFLIKSYELDPEGKVSIVALVNHLQPSSLGSGPAAAAVEEFHTAKTTALSITAANIGPIKFLEESALGHLKSVGLLADGFGSTLEMHRRDLIWVAYRLQIEVERLSSWADVVQVETWISSASEKHIKYDWIVRDCKTGKTLIRAKSLYLMVNKKTRKVSFAKEVGAEIKPHVMNCDPLINQDKKKTPALGF</sequence>
<name>A0AAW2DLX7_9ROSI</name>
<evidence type="ECO:0000256" key="1">
    <source>
        <dbReference type="ARBA" id="ARBA00004229"/>
    </source>
</evidence>
<keyword evidence="6" id="KW-0443">Lipid metabolism</keyword>
<dbReference type="Proteomes" id="UP001459277">
    <property type="component" value="Unassembled WGS sequence"/>
</dbReference>
<evidence type="ECO:0000313" key="9">
    <source>
        <dbReference type="Proteomes" id="UP001459277"/>
    </source>
</evidence>
<dbReference type="PANTHER" id="PTHR31727:SF9">
    <property type="entry name" value="ACYL-[ACYL-CARRIER-PROTEIN] HYDROLASE"/>
    <property type="match status" value="1"/>
</dbReference>
<reference evidence="8 9" key="1">
    <citation type="submission" date="2024-01" db="EMBL/GenBank/DDBJ databases">
        <title>A telomere-to-telomere, gap-free genome of sweet tea (Lithocarpus litseifolius).</title>
        <authorList>
            <person name="Zhou J."/>
        </authorList>
    </citation>
    <scope>NUCLEOTIDE SEQUENCE [LARGE SCALE GENOMIC DNA]</scope>
    <source>
        <strain evidence="8">Zhou-2022a</strain>
        <tissue evidence="8">Leaf</tissue>
    </source>
</reference>
<dbReference type="CDD" id="cd00586">
    <property type="entry name" value="4HBT"/>
    <property type="match status" value="1"/>
</dbReference>
<dbReference type="GO" id="GO:0009507">
    <property type="term" value="C:chloroplast"/>
    <property type="evidence" value="ECO:0007669"/>
    <property type="project" value="UniProtKB-SubCell"/>
</dbReference>
<dbReference type="Gene3D" id="3.10.129.10">
    <property type="entry name" value="Hotdog Thioesterase"/>
    <property type="match status" value="1"/>
</dbReference>
<dbReference type="InterPro" id="IPR029069">
    <property type="entry name" value="HotDog_dom_sf"/>
</dbReference>
<evidence type="ECO:0000256" key="4">
    <source>
        <dbReference type="ARBA" id="ARBA00022640"/>
    </source>
</evidence>
<keyword evidence="5" id="KW-0809">Transit peptide</keyword>
<evidence type="ECO:0000256" key="3">
    <source>
        <dbReference type="ARBA" id="ARBA00022528"/>
    </source>
</evidence>
<dbReference type="GO" id="GO:0000036">
    <property type="term" value="F:acyl carrier activity"/>
    <property type="evidence" value="ECO:0007669"/>
    <property type="project" value="TreeGrafter"/>
</dbReference>
<accession>A0AAW2DLX7</accession>
<dbReference type="EMBL" id="JAZDWU010000002">
    <property type="protein sequence ID" value="KAL0010539.1"/>
    <property type="molecule type" value="Genomic_DNA"/>
</dbReference>
<organism evidence="8 9">
    <name type="scientific">Lithocarpus litseifolius</name>
    <dbReference type="NCBI Taxonomy" id="425828"/>
    <lineage>
        <taxon>Eukaryota</taxon>
        <taxon>Viridiplantae</taxon>
        <taxon>Streptophyta</taxon>
        <taxon>Embryophyta</taxon>
        <taxon>Tracheophyta</taxon>
        <taxon>Spermatophyta</taxon>
        <taxon>Magnoliopsida</taxon>
        <taxon>eudicotyledons</taxon>
        <taxon>Gunneridae</taxon>
        <taxon>Pentapetalae</taxon>
        <taxon>rosids</taxon>
        <taxon>fabids</taxon>
        <taxon>Fagales</taxon>
        <taxon>Fagaceae</taxon>
        <taxon>Lithocarpus</taxon>
    </lineage>
</organism>
<comment type="function">
    <text evidence="6">Plays an essential role in chain termination during de novo fatty acid synthesis.</text>
</comment>
<feature type="domain" description="Acyl-ACP thioesterase N-terminal hotdog" evidence="7">
    <location>
        <begin position="100"/>
        <end position="199"/>
    </location>
</feature>
<evidence type="ECO:0000313" key="8">
    <source>
        <dbReference type="EMBL" id="KAL0010539.1"/>
    </source>
</evidence>
<evidence type="ECO:0000256" key="6">
    <source>
        <dbReference type="RuleBase" id="RU363096"/>
    </source>
</evidence>
<dbReference type="Pfam" id="PF01643">
    <property type="entry name" value="Acyl-ACP_TE"/>
    <property type="match status" value="1"/>
</dbReference>
<dbReference type="AlphaFoldDB" id="A0AAW2DLX7"/>
<dbReference type="InterPro" id="IPR002864">
    <property type="entry name" value="Acyl-ACP_thioesterase_NHD"/>
</dbReference>